<proteinExistence type="predicted"/>
<accession>A0A1N6RNI2</accession>
<evidence type="ECO:0000313" key="2">
    <source>
        <dbReference type="Proteomes" id="UP000241788"/>
    </source>
</evidence>
<dbReference type="EMBL" id="FTLW01000002">
    <property type="protein sequence ID" value="SIQ30434.1"/>
    <property type="molecule type" value="Genomic_DNA"/>
</dbReference>
<evidence type="ECO:0008006" key="3">
    <source>
        <dbReference type="Google" id="ProtNLM"/>
    </source>
</evidence>
<evidence type="ECO:0000313" key="1">
    <source>
        <dbReference type="EMBL" id="SIQ30434.1"/>
    </source>
</evidence>
<keyword evidence="2" id="KW-1185">Reference proteome</keyword>
<reference evidence="2" key="1">
    <citation type="submission" date="2017-01" db="EMBL/GenBank/DDBJ databases">
        <authorList>
            <person name="Varghese N."/>
            <person name="Submissions S."/>
        </authorList>
    </citation>
    <scope>NUCLEOTIDE SEQUENCE [LARGE SCALE GENOMIC DNA]</scope>
    <source>
        <strain evidence="2">UM1</strain>
    </source>
</reference>
<dbReference type="AlphaFoldDB" id="A0A1N6RNI2"/>
<dbReference type="InterPro" id="IPR004564">
    <property type="entry name" value="OM_lipoprot_carrier_LolA-like"/>
</dbReference>
<dbReference type="Proteomes" id="UP000241788">
    <property type="component" value="Unassembled WGS sequence"/>
</dbReference>
<dbReference type="Pfam" id="PF19574">
    <property type="entry name" value="LolA_3"/>
    <property type="match status" value="1"/>
</dbReference>
<gene>
    <name evidence="1" type="ORF">SAMN05421546_1055</name>
</gene>
<sequence length="173" mass="19363">MRTNFVEVRSSRLLKNPLRLYGEYRRPDDKTMIRDVRAPYGETTTIRGDQVTIARAAKSPRTFSMSRAPQLAGMQASFGALLSGDERAIARDFTLTTTGTRAQWRMQMLPKQAALKQYVRDITLYGRGSELRCIETRAVKGEEVQRTLLASAARSVTAATTLDKLVMLCQQGS</sequence>
<dbReference type="STRING" id="1604334.SAMN05421546_1055"/>
<dbReference type="Gene3D" id="2.50.20.10">
    <property type="entry name" value="Lipoprotein localisation LolA/LolB/LppX"/>
    <property type="match status" value="1"/>
</dbReference>
<name>A0A1N6RNI2_9GAMM</name>
<protein>
    <recommendedName>
        <fullName evidence="3">Fatty acyl CoA synthetase</fullName>
    </recommendedName>
</protein>
<organism evidence="1 2">
    <name type="scientific">Solilutibacter tolerans</name>
    <dbReference type="NCBI Taxonomy" id="1604334"/>
    <lineage>
        <taxon>Bacteria</taxon>
        <taxon>Pseudomonadati</taxon>
        <taxon>Pseudomonadota</taxon>
        <taxon>Gammaproteobacteria</taxon>
        <taxon>Lysobacterales</taxon>
        <taxon>Lysobacteraceae</taxon>
        <taxon>Solilutibacter</taxon>
    </lineage>
</organism>